<dbReference type="Proteomes" id="UP001633002">
    <property type="component" value="Unassembled WGS sequence"/>
</dbReference>
<name>A0ABD3GBZ0_9MARC</name>
<protein>
    <submittedName>
        <fullName evidence="1">Uncharacterized protein</fullName>
    </submittedName>
</protein>
<dbReference type="AlphaFoldDB" id="A0ABD3GBZ0"/>
<gene>
    <name evidence="1" type="ORF">R1sor_025468</name>
</gene>
<evidence type="ECO:0000313" key="1">
    <source>
        <dbReference type="EMBL" id="KAL3675520.1"/>
    </source>
</evidence>
<keyword evidence="2" id="KW-1185">Reference proteome</keyword>
<sequence>MQLACLHRAVPFACLSTTSFLPTLSAHHFSEANFRNWSSSLVPSSSVHNSGGRLSSRVDCSLWRHEVIIRASKLNVYAVEKEDGEEQEDNGDLEEVKLKIPVGPVRKCLDQTFSFRRVLGPSSVFVVVTLAKPLGIIFEAVRKRKKERVVVADLVQGSNAQRIFRVNQMFQGTDNNTRSRGGSVILNGDVRPGDILRATTTVGVVVDLFGLRAPQRVMVLHIADGRRWEDTMAALKAPFVADGPLTLVFEREL</sequence>
<reference evidence="1 2" key="1">
    <citation type="submission" date="2024-09" db="EMBL/GenBank/DDBJ databases">
        <title>Chromosome-scale assembly of Riccia sorocarpa.</title>
        <authorList>
            <person name="Paukszto L."/>
        </authorList>
    </citation>
    <scope>NUCLEOTIDE SEQUENCE [LARGE SCALE GENOMIC DNA]</scope>
    <source>
        <strain evidence="1">LP-2024</strain>
        <tissue evidence="1">Aerial parts of the thallus</tissue>
    </source>
</reference>
<dbReference type="EMBL" id="JBJQOH010000008">
    <property type="protein sequence ID" value="KAL3675520.1"/>
    <property type="molecule type" value="Genomic_DNA"/>
</dbReference>
<organism evidence="1 2">
    <name type="scientific">Riccia sorocarpa</name>
    <dbReference type="NCBI Taxonomy" id="122646"/>
    <lineage>
        <taxon>Eukaryota</taxon>
        <taxon>Viridiplantae</taxon>
        <taxon>Streptophyta</taxon>
        <taxon>Embryophyta</taxon>
        <taxon>Marchantiophyta</taxon>
        <taxon>Marchantiopsida</taxon>
        <taxon>Marchantiidae</taxon>
        <taxon>Marchantiales</taxon>
        <taxon>Ricciaceae</taxon>
        <taxon>Riccia</taxon>
    </lineage>
</organism>
<accession>A0ABD3GBZ0</accession>
<proteinExistence type="predicted"/>
<comment type="caution">
    <text evidence="1">The sequence shown here is derived from an EMBL/GenBank/DDBJ whole genome shotgun (WGS) entry which is preliminary data.</text>
</comment>
<evidence type="ECO:0000313" key="2">
    <source>
        <dbReference type="Proteomes" id="UP001633002"/>
    </source>
</evidence>